<feature type="domain" description="Reverse transcriptase Ty1/copia-type" evidence="1">
    <location>
        <begin position="221"/>
        <end position="285"/>
    </location>
</feature>
<feature type="domain" description="Retroviral polymerase SH3-like" evidence="2">
    <location>
        <begin position="85"/>
        <end position="118"/>
    </location>
</feature>
<dbReference type="OrthoDB" id="1917367at2759"/>
<name>A0A5N5HQI5_9ROSA</name>
<sequence>MTYDPTDLSCDIVPLRRNITNANGVTSLDILTKEIIGRGTKRGDLYFVDDVSTGRVNLAQRAVDHKRRQIRSCYIRASTIRFGAPTKGYRCYHPPSCRMYTTMDVIFSESEMYYSSASSNPPFQGETLHDEKVWTMAAATTDLPLPLLGKPVMVALPTQPREAALLPTELAVGTTVPCSPWQQCCHLPILRLLLILLPLEALCDDPWTKAMEEEMDALQKNQTWDLVLLPRGKKRVGCRWVYTIKYKADGSIERYKARLVAKGYTQTYGVDYTETFAPVAKINTVPDGYEEVWVQAEQFRSYTFLEMLNGPDIAYAVSVVSQFMHSPSEAHIGAVERILRCLKSSPGREGYTDADWAGNVTDRRSTSSYFTFVGGNLAEYRGMAKGVCELLWLQRLLGELGYSSNSALDLFCDNKAAIDISHNPIQHDRTKHVEVDRHFIKEKLDGNIIQFPFVKSEDQLADILTKTIASQVFYNSLVKLGMNDIYAPT</sequence>
<evidence type="ECO:0000313" key="3">
    <source>
        <dbReference type="EMBL" id="KAB2627810.1"/>
    </source>
</evidence>
<dbReference type="EMBL" id="SMOL01000148">
    <property type="protein sequence ID" value="KAB2627810.1"/>
    <property type="molecule type" value="Genomic_DNA"/>
</dbReference>
<evidence type="ECO:0000259" key="2">
    <source>
        <dbReference type="Pfam" id="PF25597"/>
    </source>
</evidence>
<evidence type="ECO:0000259" key="1">
    <source>
        <dbReference type="Pfam" id="PF07727"/>
    </source>
</evidence>
<dbReference type="PANTHER" id="PTHR11439">
    <property type="entry name" value="GAG-POL-RELATED RETROTRANSPOSON"/>
    <property type="match status" value="1"/>
</dbReference>
<proteinExistence type="predicted"/>
<dbReference type="InterPro" id="IPR057670">
    <property type="entry name" value="SH3_retrovirus"/>
</dbReference>
<gene>
    <name evidence="3" type="ORF">D8674_032605</name>
</gene>
<dbReference type="PANTHER" id="PTHR11439:SF467">
    <property type="entry name" value="INTEGRASE CATALYTIC DOMAIN-CONTAINING PROTEIN"/>
    <property type="match status" value="1"/>
</dbReference>
<dbReference type="Proteomes" id="UP000327157">
    <property type="component" value="Chromosome 8"/>
</dbReference>
<keyword evidence="4" id="KW-1185">Reference proteome</keyword>
<reference evidence="3 4" key="3">
    <citation type="submission" date="2019-11" db="EMBL/GenBank/DDBJ databases">
        <title>A de novo genome assembly of a pear dwarfing rootstock.</title>
        <authorList>
            <person name="Wang F."/>
            <person name="Wang J."/>
            <person name="Li S."/>
            <person name="Zhang Y."/>
            <person name="Fang M."/>
            <person name="Ma L."/>
            <person name="Zhao Y."/>
            <person name="Jiang S."/>
        </authorList>
    </citation>
    <scope>NUCLEOTIDE SEQUENCE [LARGE SCALE GENOMIC DNA]</scope>
    <source>
        <strain evidence="3">S2</strain>
        <tissue evidence="3">Leaf</tissue>
    </source>
</reference>
<dbReference type="Pfam" id="PF07727">
    <property type="entry name" value="RVT_2"/>
    <property type="match status" value="1"/>
</dbReference>
<dbReference type="CDD" id="cd09272">
    <property type="entry name" value="RNase_HI_RT_Ty1"/>
    <property type="match status" value="1"/>
</dbReference>
<dbReference type="InterPro" id="IPR013103">
    <property type="entry name" value="RVT_2"/>
</dbReference>
<reference evidence="4" key="2">
    <citation type="submission" date="2019-10" db="EMBL/GenBank/DDBJ databases">
        <title>A de novo genome assembly of a pear dwarfing rootstock.</title>
        <authorList>
            <person name="Wang F."/>
            <person name="Wang J."/>
            <person name="Li S."/>
            <person name="Zhang Y."/>
            <person name="Fang M."/>
            <person name="Ma L."/>
            <person name="Zhao Y."/>
            <person name="Jiang S."/>
        </authorList>
    </citation>
    <scope>NUCLEOTIDE SEQUENCE [LARGE SCALE GENOMIC DNA]</scope>
</reference>
<evidence type="ECO:0000313" key="4">
    <source>
        <dbReference type="Proteomes" id="UP000327157"/>
    </source>
</evidence>
<dbReference type="AlphaFoldDB" id="A0A5N5HQI5"/>
<organism evidence="3 4">
    <name type="scientific">Pyrus ussuriensis x Pyrus communis</name>
    <dbReference type="NCBI Taxonomy" id="2448454"/>
    <lineage>
        <taxon>Eukaryota</taxon>
        <taxon>Viridiplantae</taxon>
        <taxon>Streptophyta</taxon>
        <taxon>Embryophyta</taxon>
        <taxon>Tracheophyta</taxon>
        <taxon>Spermatophyta</taxon>
        <taxon>Magnoliopsida</taxon>
        <taxon>eudicotyledons</taxon>
        <taxon>Gunneridae</taxon>
        <taxon>Pentapetalae</taxon>
        <taxon>rosids</taxon>
        <taxon>fabids</taxon>
        <taxon>Rosales</taxon>
        <taxon>Rosaceae</taxon>
        <taxon>Amygdaloideae</taxon>
        <taxon>Maleae</taxon>
        <taxon>Pyrus</taxon>
    </lineage>
</organism>
<protein>
    <submittedName>
        <fullName evidence="3">Uncharacterized protein</fullName>
    </submittedName>
</protein>
<reference evidence="3 4" key="1">
    <citation type="submission" date="2019-09" db="EMBL/GenBank/DDBJ databases">
        <authorList>
            <person name="Ou C."/>
        </authorList>
    </citation>
    <scope>NUCLEOTIDE SEQUENCE [LARGE SCALE GENOMIC DNA]</scope>
    <source>
        <strain evidence="3">S2</strain>
        <tissue evidence="3">Leaf</tissue>
    </source>
</reference>
<dbReference type="Pfam" id="PF25597">
    <property type="entry name" value="SH3_retrovirus"/>
    <property type="match status" value="1"/>
</dbReference>
<comment type="caution">
    <text evidence="3">The sequence shown here is derived from an EMBL/GenBank/DDBJ whole genome shotgun (WGS) entry which is preliminary data.</text>
</comment>
<accession>A0A5N5HQI5</accession>